<organism evidence="1 2">
    <name type="scientific">Chryseobacterium angstadtii</name>
    <dbReference type="NCBI Taxonomy" id="558151"/>
    <lineage>
        <taxon>Bacteria</taxon>
        <taxon>Pseudomonadati</taxon>
        <taxon>Bacteroidota</taxon>
        <taxon>Flavobacteriia</taxon>
        <taxon>Flavobacteriales</taxon>
        <taxon>Weeksellaceae</taxon>
        <taxon>Chryseobacterium group</taxon>
        <taxon>Chryseobacterium</taxon>
    </lineage>
</organism>
<dbReference type="OrthoDB" id="1274870at2"/>
<protein>
    <submittedName>
        <fullName evidence="1">Uncharacterized protein</fullName>
    </submittedName>
</protein>
<dbReference type="STRING" id="558151.ACM46_15290"/>
<sequence length="144" mass="16365">MKARTLFFVILFSSIYGQCHTFTVRNHGKGLSQNIAKTTAKNGRGLFRTSINTLISKYSRILQNTIENNQKLIKITINAGIRKIAERKAGIPRRLYCLEFENPCSGGKEFRLSTIIGALKKHPLNNPVLNFPHELSLIKVNFYE</sequence>
<comment type="caution">
    <text evidence="1">The sequence shown here is derived from an EMBL/GenBank/DDBJ whole genome shotgun (WGS) entry which is preliminary data.</text>
</comment>
<gene>
    <name evidence="1" type="ORF">ACM46_15290</name>
</gene>
<evidence type="ECO:0000313" key="2">
    <source>
        <dbReference type="Proteomes" id="UP000036261"/>
    </source>
</evidence>
<accession>A0A0J7KW93</accession>
<reference evidence="1 2" key="1">
    <citation type="journal article" date="2013" name="Int. J. Syst. Evol. Microbiol.">
        <title>Chryseobacterium angstadtii sp. nov., isolated from a newt tank.</title>
        <authorList>
            <person name="Kirk K.E."/>
            <person name="Hoffman J.A."/>
            <person name="Smith K.A."/>
            <person name="Strahan B.L."/>
            <person name="Failor K.C."/>
            <person name="Krebs J.E."/>
            <person name="Gale A.N."/>
            <person name="Do T.D."/>
            <person name="Sontag T.C."/>
            <person name="Batties A.M."/>
            <person name="Mistiszyn K."/>
            <person name="Newman J.D."/>
        </authorList>
    </citation>
    <scope>NUCLEOTIDE SEQUENCE [LARGE SCALE GENOMIC DNA]</scope>
    <source>
        <strain evidence="1 2">KM</strain>
    </source>
</reference>
<proteinExistence type="predicted"/>
<keyword evidence="2" id="KW-1185">Reference proteome</keyword>
<dbReference type="Proteomes" id="UP000036261">
    <property type="component" value="Unassembled WGS sequence"/>
</dbReference>
<dbReference type="RefSeq" id="WP_048507556.1">
    <property type="nucleotide sequence ID" value="NZ_LFND01000005.1"/>
</dbReference>
<dbReference type="AlphaFoldDB" id="A0A0J7KW93"/>
<dbReference type="PATRIC" id="fig|558151.6.peg.3233"/>
<dbReference type="EMBL" id="LFND01000005">
    <property type="protein sequence ID" value="KMQ61390.1"/>
    <property type="molecule type" value="Genomic_DNA"/>
</dbReference>
<evidence type="ECO:0000313" key="1">
    <source>
        <dbReference type="EMBL" id="KMQ61390.1"/>
    </source>
</evidence>
<name>A0A0J7KW93_9FLAO</name>